<organism evidence="1 2">
    <name type="scientific">Streblomastix strix</name>
    <dbReference type="NCBI Taxonomy" id="222440"/>
    <lineage>
        <taxon>Eukaryota</taxon>
        <taxon>Metamonada</taxon>
        <taxon>Preaxostyla</taxon>
        <taxon>Oxymonadida</taxon>
        <taxon>Streblomastigidae</taxon>
        <taxon>Streblomastix</taxon>
    </lineage>
</organism>
<name>A0A5J4TS72_9EUKA</name>
<dbReference type="AlphaFoldDB" id="A0A5J4TS72"/>
<evidence type="ECO:0000313" key="2">
    <source>
        <dbReference type="Proteomes" id="UP000324800"/>
    </source>
</evidence>
<reference evidence="1 2" key="1">
    <citation type="submission" date="2019-03" db="EMBL/GenBank/DDBJ databases">
        <title>Single cell metagenomics reveals metabolic interactions within the superorganism composed of flagellate Streblomastix strix and complex community of Bacteroidetes bacteria on its surface.</title>
        <authorList>
            <person name="Treitli S.C."/>
            <person name="Kolisko M."/>
            <person name="Husnik F."/>
            <person name="Keeling P."/>
            <person name="Hampl V."/>
        </authorList>
    </citation>
    <scope>NUCLEOTIDE SEQUENCE [LARGE SCALE GENOMIC DNA]</scope>
    <source>
        <strain evidence="1">ST1C</strain>
    </source>
</reference>
<accession>A0A5J4TS72</accession>
<gene>
    <name evidence="1" type="ORF">EZS28_043299</name>
</gene>
<dbReference type="Proteomes" id="UP000324800">
    <property type="component" value="Unassembled WGS sequence"/>
</dbReference>
<proteinExistence type="predicted"/>
<dbReference type="EMBL" id="SNRW01025923">
    <property type="protein sequence ID" value="KAA6361174.1"/>
    <property type="molecule type" value="Genomic_DNA"/>
</dbReference>
<protein>
    <submittedName>
        <fullName evidence="1">Uncharacterized protein</fullName>
    </submittedName>
</protein>
<comment type="caution">
    <text evidence="1">The sequence shown here is derived from an EMBL/GenBank/DDBJ whole genome shotgun (WGS) entry which is preliminary data.</text>
</comment>
<sequence>MSKQTGQFALSTGCDTQINYVEFAGHLQPDGQFVLEQVHESYSTFVLEGSVHFLSELQVYGGYYACGFESQTQPDGVFGSVQQAGHYPFPALGSSVLKQGQQAAV</sequence>
<evidence type="ECO:0000313" key="1">
    <source>
        <dbReference type="EMBL" id="KAA6361174.1"/>
    </source>
</evidence>